<organism evidence="2 3">
    <name type="scientific">Thalassiosira oceanica</name>
    <name type="common">Marine diatom</name>
    <dbReference type="NCBI Taxonomy" id="159749"/>
    <lineage>
        <taxon>Eukaryota</taxon>
        <taxon>Sar</taxon>
        <taxon>Stramenopiles</taxon>
        <taxon>Ochrophyta</taxon>
        <taxon>Bacillariophyta</taxon>
        <taxon>Coscinodiscophyceae</taxon>
        <taxon>Thalassiosirophycidae</taxon>
        <taxon>Thalassiosirales</taxon>
        <taxon>Thalassiosiraceae</taxon>
        <taxon>Thalassiosira</taxon>
    </lineage>
</organism>
<comment type="caution">
    <text evidence="2">The sequence shown here is derived from an EMBL/GenBank/DDBJ whole genome shotgun (WGS) entry which is preliminary data.</text>
</comment>
<feature type="compositionally biased region" description="Basic and acidic residues" evidence="1">
    <location>
        <begin position="194"/>
        <end position="203"/>
    </location>
</feature>
<gene>
    <name evidence="2" type="ORF">THAOC_13566</name>
</gene>
<dbReference type="Proteomes" id="UP000266841">
    <property type="component" value="Unassembled WGS sequence"/>
</dbReference>
<evidence type="ECO:0000313" key="3">
    <source>
        <dbReference type="Proteomes" id="UP000266841"/>
    </source>
</evidence>
<name>K0SHA6_THAOC</name>
<feature type="compositionally biased region" description="Basic residues" evidence="1">
    <location>
        <begin position="308"/>
        <end position="317"/>
    </location>
</feature>
<evidence type="ECO:0000256" key="1">
    <source>
        <dbReference type="SAM" id="MobiDB-lite"/>
    </source>
</evidence>
<feature type="compositionally biased region" description="Basic residues" evidence="1">
    <location>
        <begin position="285"/>
        <end position="299"/>
    </location>
</feature>
<reference evidence="2 3" key="1">
    <citation type="journal article" date="2012" name="Genome Biol.">
        <title>Genome and low-iron response of an oceanic diatom adapted to chronic iron limitation.</title>
        <authorList>
            <person name="Lommer M."/>
            <person name="Specht M."/>
            <person name="Roy A.S."/>
            <person name="Kraemer L."/>
            <person name="Andreson R."/>
            <person name="Gutowska M.A."/>
            <person name="Wolf J."/>
            <person name="Bergner S.V."/>
            <person name="Schilhabel M.B."/>
            <person name="Klostermeier U.C."/>
            <person name="Beiko R.G."/>
            <person name="Rosenstiel P."/>
            <person name="Hippler M."/>
            <person name="Laroche J."/>
        </authorList>
    </citation>
    <scope>NUCLEOTIDE SEQUENCE [LARGE SCALE GENOMIC DNA]</scope>
    <source>
        <strain evidence="2 3">CCMP1005</strain>
    </source>
</reference>
<evidence type="ECO:0000313" key="2">
    <source>
        <dbReference type="EMBL" id="EJK65558.1"/>
    </source>
</evidence>
<dbReference type="EMBL" id="AGNL01015678">
    <property type="protein sequence ID" value="EJK65558.1"/>
    <property type="molecule type" value="Genomic_DNA"/>
</dbReference>
<protein>
    <submittedName>
        <fullName evidence="2">Uncharacterized protein</fullName>
    </submittedName>
</protein>
<accession>K0SHA6</accession>
<feature type="compositionally biased region" description="Gly residues" evidence="1">
    <location>
        <begin position="256"/>
        <end position="266"/>
    </location>
</feature>
<keyword evidence="3" id="KW-1185">Reference proteome</keyword>
<feature type="region of interest" description="Disordered" evidence="1">
    <location>
        <begin position="119"/>
        <end position="332"/>
    </location>
</feature>
<dbReference type="AlphaFoldDB" id="K0SHA6"/>
<feature type="compositionally biased region" description="Basic and acidic residues" evidence="1">
    <location>
        <begin position="122"/>
        <end position="132"/>
    </location>
</feature>
<sequence length="388" mass="41361">MSRREQRRLHEVLHPQGSVARPQPTFFPKSWPCVFSVSHLIFSGEKLGGLSSVLEWLRAAWLPLELSAPARTRVAGCTRGAPPVTEGKGSGVCPGTEGNAIAASRTVVSSLIEAAARCPLTDTDRRQGRRSSETLLARGGVPSSGPSADPPSDRRAPARARRGTARTSAPVPPGRRRRPGEGGGADLGQGDCKVSYEGRRSGPGEEGGTPPSEKERSSVGEERGRGPGRRRRRWRGAEGRTTDGAPEDGQRMRSGPAGGASPGPGTGSILPPRFGATPESVPGPKRSRPATKSRGRHQLAKIAPGGLRARRKTRRVRSGGGKNRVRGDVRPFFPPRIRRSIVLRVPRDERPQREGPSASDSRRDWPGPSGGATGFSAEAGLRMRQSTF</sequence>
<feature type="region of interest" description="Disordered" evidence="1">
    <location>
        <begin position="344"/>
        <end position="388"/>
    </location>
</feature>
<proteinExistence type="predicted"/>
<feature type="compositionally biased region" description="Basic and acidic residues" evidence="1">
    <location>
        <begin position="212"/>
        <end position="225"/>
    </location>
</feature>